<gene>
    <name evidence="1" type="ORF">COO91_08856</name>
</gene>
<dbReference type="RefSeq" id="WP_208766594.1">
    <property type="nucleotide sequence ID" value="NZ_CAWNNC010000001.1"/>
</dbReference>
<dbReference type="AlphaFoldDB" id="A0A2K8T510"/>
<evidence type="ECO:0000313" key="2">
    <source>
        <dbReference type="Proteomes" id="UP000232003"/>
    </source>
</evidence>
<proteinExistence type="predicted"/>
<dbReference type="EMBL" id="CP024785">
    <property type="protein sequence ID" value="AUB42710.1"/>
    <property type="molecule type" value="Genomic_DNA"/>
</dbReference>
<evidence type="ECO:0000313" key="1">
    <source>
        <dbReference type="EMBL" id="AUB42710.1"/>
    </source>
</evidence>
<dbReference type="KEGG" id="nfl:COO91_08856"/>
<sequence length="89" mass="9956">MTATFMKVPKFRATQWVSFIGGEGIVRSYTPESGTWTYLIEMALGLKPDFGRVGAETMILLTEADLHLTHIASEGDVTLKRFEAVYNLK</sequence>
<reference evidence="1 2" key="1">
    <citation type="submission" date="2017-11" db="EMBL/GenBank/DDBJ databases">
        <title>Complete genome of a free-living desiccation-tolerant cyanobacterium and its photosynthetic adaptation to extreme terrestrial habitat.</title>
        <authorList>
            <person name="Shang J."/>
        </authorList>
    </citation>
    <scope>NUCLEOTIDE SEQUENCE [LARGE SCALE GENOMIC DNA]</scope>
    <source>
        <strain evidence="1 2">CCNUN1</strain>
    </source>
</reference>
<dbReference type="Proteomes" id="UP000232003">
    <property type="component" value="Chromosome"/>
</dbReference>
<accession>A0A2K8T510</accession>
<name>A0A2K8T510_9NOSO</name>
<organism evidence="1 2">
    <name type="scientific">Nostoc flagelliforme CCNUN1</name>
    <dbReference type="NCBI Taxonomy" id="2038116"/>
    <lineage>
        <taxon>Bacteria</taxon>
        <taxon>Bacillati</taxon>
        <taxon>Cyanobacteriota</taxon>
        <taxon>Cyanophyceae</taxon>
        <taxon>Nostocales</taxon>
        <taxon>Nostocaceae</taxon>
        <taxon>Nostoc</taxon>
    </lineage>
</organism>
<keyword evidence="2" id="KW-1185">Reference proteome</keyword>
<protein>
    <submittedName>
        <fullName evidence="1">Uncharacterized protein</fullName>
    </submittedName>
</protein>